<keyword evidence="3" id="KW-1185">Reference proteome</keyword>
<proteinExistence type="predicted"/>
<evidence type="ECO:0000313" key="3">
    <source>
        <dbReference type="Proteomes" id="UP000516173"/>
    </source>
</evidence>
<evidence type="ECO:0008006" key="4">
    <source>
        <dbReference type="Google" id="ProtNLM"/>
    </source>
</evidence>
<dbReference type="EMBL" id="AP023396">
    <property type="protein sequence ID" value="BCK59112.1"/>
    <property type="molecule type" value="Genomic_DNA"/>
</dbReference>
<evidence type="ECO:0000256" key="1">
    <source>
        <dbReference type="SAM" id="MobiDB-lite"/>
    </source>
</evidence>
<protein>
    <recommendedName>
        <fullName evidence="4">WXG100 family type VII secretion target</fullName>
    </recommendedName>
</protein>
<organism evidence="2 3">
    <name type="scientific">Nocardia wallacei</name>
    <dbReference type="NCBI Taxonomy" id="480035"/>
    <lineage>
        <taxon>Bacteria</taxon>
        <taxon>Bacillati</taxon>
        <taxon>Actinomycetota</taxon>
        <taxon>Actinomycetes</taxon>
        <taxon>Mycobacteriales</taxon>
        <taxon>Nocardiaceae</taxon>
        <taxon>Nocardia</taxon>
    </lineage>
</organism>
<name>A0A7G1KVK9_9NOCA</name>
<feature type="region of interest" description="Disordered" evidence="1">
    <location>
        <begin position="161"/>
        <end position="307"/>
    </location>
</feature>
<feature type="compositionally biased region" description="Polar residues" evidence="1">
    <location>
        <begin position="136"/>
        <end position="148"/>
    </location>
</feature>
<sequence length="541" mass="57543">MAVGRSLSISSDDARARGTAFQEIGDEVGQVLERLRSVLAEEGRWWGDDESGKAFAEYYEPDARNLVKVLQNLSETLREFGGRIILTAETLQIADHMVARRVELALGQTFPFAAGTSGDVFTAPGRTPTPADVSALSASNPELASRPDSFTSAGAQVAASSFPSAESVPVTSGKAADPTRAGVAAGSRTRPEAVSSGEPAAGRAGRSRPRFVEVAGAKSAATARLQDERRSGTAGASPARNPSKTPWSVGSAPQAVPSGGKRLVVAPDRSVMREFRREDTAAPRRVPGAQLRSGGRPGPSWRPTNRTAVGSDVARLARQLADRHGVEIDGFGAEGIDEVAVREFLSATDHVLTRYPVIDVLVVGIAPLGKREVIRIERKAVDETAESSSGWSVVMNSVVLQDRIQLAEVLRQTARSGSIVSQSDSRPVYASTVREFGDAFDRAGARIACAQAQRALIAEYLCDDTEYRRTDLARVVHGFKRWRDQLSGGSFDRGVFDPAAALAEAFTDVVLNGTAATEPAKTLCRLLIDTARGSANATNYQ</sequence>
<dbReference type="AlphaFoldDB" id="A0A7G1KVK9"/>
<gene>
    <name evidence="2" type="ORF">NWFMUON74_68840</name>
</gene>
<feature type="region of interest" description="Disordered" evidence="1">
    <location>
        <begin position="123"/>
        <end position="148"/>
    </location>
</feature>
<dbReference type="Gene3D" id="1.10.287.1060">
    <property type="entry name" value="ESAT-6-like"/>
    <property type="match status" value="1"/>
</dbReference>
<evidence type="ECO:0000313" key="2">
    <source>
        <dbReference type="EMBL" id="BCK59112.1"/>
    </source>
</evidence>
<accession>A0A7G1KVK9</accession>
<feature type="compositionally biased region" description="Low complexity" evidence="1">
    <location>
        <begin position="195"/>
        <end position="204"/>
    </location>
</feature>
<dbReference type="KEGG" id="nwl:NWFMUON74_68840"/>
<dbReference type="Proteomes" id="UP000516173">
    <property type="component" value="Chromosome"/>
</dbReference>
<reference evidence="2 3" key="1">
    <citation type="submission" date="2020-08" db="EMBL/GenBank/DDBJ databases">
        <title>Genome Sequencing of Nocardia wallacei strain FMUON74 and assembly.</title>
        <authorList>
            <person name="Toyokawa M."/>
            <person name="Uesaka K."/>
        </authorList>
    </citation>
    <scope>NUCLEOTIDE SEQUENCE [LARGE SCALE GENOMIC DNA]</scope>
    <source>
        <strain evidence="2 3">FMUON74</strain>
    </source>
</reference>
<feature type="compositionally biased region" description="Basic and acidic residues" evidence="1">
    <location>
        <begin position="270"/>
        <end position="282"/>
    </location>
</feature>